<dbReference type="RefSeq" id="WP_175478458.1">
    <property type="nucleotide sequence ID" value="NZ_FMXQ01000006.1"/>
</dbReference>
<proteinExistence type="predicted"/>
<dbReference type="Pfam" id="PF06707">
    <property type="entry name" value="DUF1194"/>
    <property type="match status" value="1"/>
</dbReference>
<dbReference type="AlphaFoldDB" id="A0A1G6D406"/>
<protein>
    <recommendedName>
        <fullName evidence="4">DUF1194 domain-containing protein</fullName>
    </recommendedName>
</protein>
<dbReference type="SUPFAM" id="SSF53300">
    <property type="entry name" value="vWA-like"/>
    <property type="match status" value="1"/>
</dbReference>
<evidence type="ECO:0008006" key="4">
    <source>
        <dbReference type="Google" id="ProtNLM"/>
    </source>
</evidence>
<evidence type="ECO:0000313" key="2">
    <source>
        <dbReference type="EMBL" id="SDB39904.1"/>
    </source>
</evidence>
<sequence>MRASPVFLRLAMLLAASGFHSAVANAADLIEVDLQLVLAADASGSMSRDEMRLQREGHIEALRDPDVINAIASGPIGRIAVTYVEWAGPRTQSVVVPWTVLTGRASVMAFTETLAAAPSRNSGSGTAVSSGLFFAAAQFDSNGFRSYRRTIDISGDGVSDQGPPVAEAREAVIARRIVINGLSIASEKPNRDGPYDYLFEDDDRDIHAYYRDEVIGGPGSFVIAVDRSESFAVALRRKLVLEIAAWAAGSGPPL</sequence>
<accession>A0A1G6D406</accession>
<keyword evidence="3" id="KW-1185">Reference proteome</keyword>
<gene>
    <name evidence="2" type="ORF">SAMN02982931_02985</name>
</gene>
<name>A0A1G6D406_9HYPH</name>
<dbReference type="InterPro" id="IPR036465">
    <property type="entry name" value="vWFA_dom_sf"/>
</dbReference>
<dbReference type="EMBL" id="FMXQ01000006">
    <property type="protein sequence ID" value="SDB39904.1"/>
    <property type="molecule type" value="Genomic_DNA"/>
</dbReference>
<dbReference type="InterPro" id="IPR010607">
    <property type="entry name" value="DUF1194"/>
</dbReference>
<evidence type="ECO:0000256" key="1">
    <source>
        <dbReference type="SAM" id="SignalP"/>
    </source>
</evidence>
<dbReference type="Gene3D" id="3.40.50.410">
    <property type="entry name" value="von Willebrand factor, type A domain"/>
    <property type="match status" value="1"/>
</dbReference>
<reference evidence="2 3" key="1">
    <citation type="submission" date="2016-10" db="EMBL/GenBank/DDBJ databases">
        <authorList>
            <person name="de Groot N.N."/>
        </authorList>
    </citation>
    <scope>NUCLEOTIDE SEQUENCE [LARGE SCALE GENOMIC DNA]</scope>
    <source>
        <strain evidence="2 3">ATCC 35022</strain>
    </source>
</reference>
<evidence type="ECO:0000313" key="3">
    <source>
        <dbReference type="Proteomes" id="UP000199071"/>
    </source>
</evidence>
<dbReference type="Proteomes" id="UP000199071">
    <property type="component" value="Unassembled WGS sequence"/>
</dbReference>
<feature type="signal peptide" evidence="1">
    <location>
        <begin position="1"/>
        <end position="26"/>
    </location>
</feature>
<dbReference type="STRING" id="665467.SAMN02982931_02985"/>
<feature type="chain" id="PRO_5011454841" description="DUF1194 domain-containing protein" evidence="1">
    <location>
        <begin position="27"/>
        <end position="254"/>
    </location>
</feature>
<keyword evidence="1" id="KW-0732">Signal</keyword>
<organism evidence="2 3">
    <name type="scientific">Bauldia litoralis</name>
    <dbReference type="NCBI Taxonomy" id="665467"/>
    <lineage>
        <taxon>Bacteria</taxon>
        <taxon>Pseudomonadati</taxon>
        <taxon>Pseudomonadota</taxon>
        <taxon>Alphaproteobacteria</taxon>
        <taxon>Hyphomicrobiales</taxon>
        <taxon>Kaistiaceae</taxon>
        <taxon>Bauldia</taxon>
    </lineage>
</organism>